<protein>
    <recommendedName>
        <fullName evidence="3">F-box domain-containing protein</fullName>
    </recommendedName>
</protein>
<proteinExistence type="predicted"/>
<evidence type="ECO:0000313" key="2">
    <source>
        <dbReference type="Proteomes" id="UP000815677"/>
    </source>
</evidence>
<gene>
    <name evidence="1" type="ORF">MCHLO_03423</name>
</gene>
<feature type="non-terminal residue" evidence="1">
    <location>
        <position position="303"/>
    </location>
</feature>
<organism evidence="1 2">
    <name type="scientific">Mycena chlorophos</name>
    <name type="common">Agaric fungus</name>
    <name type="synonym">Agaricus chlorophos</name>
    <dbReference type="NCBI Taxonomy" id="658473"/>
    <lineage>
        <taxon>Eukaryota</taxon>
        <taxon>Fungi</taxon>
        <taxon>Dikarya</taxon>
        <taxon>Basidiomycota</taxon>
        <taxon>Agaricomycotina</taxon>
        <taxon>Agaricomycetes</taxon>
        <taxon>Agaricomycetidae</taxon>
        <taxon>Agaricales</taxon>
        <taxon>Marasmiineae</taxon>
        <taxon>Mycenaceae</taxon>
        <taxon>Mycena</taxon>
    </lineage>
</organism>
<dbReference type="Proteomes" id="UP000815677">
    <property type="component" value="Unassembled WGS sequence"/>
</dbReference>
<evidence type="ECO:0000313" key="1">
    <source>
        <dbReference type="EMBL" id="GAT45872.1"/>
    </source>
</evidence>
<accession>A0ABQ0L3Z3</accession>
<sequence>MSPRAPVPPELIDHIVEGITASVDLRTCSLVSPSFRVAAQRRLFRSIVLTVAVGPPIPSARFLLPAIKDFSRLLTSHPRFGVYVKELSIDVTTTEEYLSAEKRQALDAGDVTAARDLRLLPGVVAAVSNLRSFSLSCMVPLPWPMLNRAAANTLVDLLHRRSLDKLAFFHIEELSVDALRDIWRASGQRWQLPASSTAQLEVLSLSLSMDVLEELEFAMGEPHTPFFVLANALTFADPDSEIHFPEVESRFAPLPLLRTVSLKIEGPTDSPHLPDHLALELLVYAALTLRARLMCRAEPREGR</sequence>
<keyword evidence="2" id="KW-1185">Reference proteome</keyword>
<evidence type="ECO:0008006" key="3">
    <source>
        <dbReference type="Google" id="ProtNLM"/>
    </source>
</evidence>
<dbReference type="EMBL" id="DF841819">
    <property type="protein sequence ID" value="GAT45872.1"/>
    <property type="molecule type" value="Genomic_DNA"/>
</dbReference>
<name>A0ABQ0L3Z3_MYCCL</name>
<reference evidence="1" key="1">
    <citation type="submission" date="2014-09" db="EMBL/GenBank/DDBJ databases">
        <title>Genome sequence of the luminous mushroom Mycena chlorophos for searching fungal bioluminescence genes.</title>
        <authorList>
            <person name="Tanaka Y."/>
            <person name="Kasuga D."/>
            <person name="Oba Y."/>
            <person name="Hase S."/>
            <person name="Sato K."/>
            <person name="Oba Y."/>
            <person name="Sakakibara Y."/>
        </authorList>
    </citation>
    <scope>NUCLEOTIDE SEQUENCE</scope>
</reference>